<feature type="transmembrane region" description="Helical" evidence="7">
    <location>
        <begin position="413"/>
        <end position="431"/>
    </location>
</feature>
<dbReference type="PANTHER" id="PTHR23503">
    <property type="entry name" value="SOLUTE CARRIER FAMILY 2"/>
    <property type="match status" value="1"/>
</dbReference>
<accession>U4LRF0</accession>
<dbReference type="EMBL" id="HF935702">
    <property type="protein sequence ID" value="CCX31900.1"/>
    <property type="molecule type" value="Genomic_DNA"/>
</dbReference>
<feature type="domain" description="Major facilitator superfamily (MFS) profile" evidence="8">
    <location>
        <begin position="10"/>
        <end position="458"/>
    </location>
</feature>
<dbReference type="AlphaFoldDB" id="U4LRF0"/>
<evidence type="ECO:0000256" key="3">
    <source>
        <dbReference type="ARBA" id="ARBA00022448"/>
    </source>
</evidence>
<comment type="subcellular location">
    <subcellularLocation>
        <location evidence="1">Membrane</location>
        <topology evidence="1">Multi-pass membrane protein</topology>
    </subcellularLocation>
</comment>
<dbReference type="InterPro" id="IPR045263">
    <property type="entry name" value="GLUT"/>
</dbReference>
<dbReference type="PROSITE" id="PS50850">
    <property type="entry name" value="MFS"/>
    <property type="match status" value="1"/>
</dbReference>
<evidence type="ECO:0000256" key="6">
    <source>
        <dbReference type="ARBA" id="ARBA00023136"/>
    </source>
</evidence>
<feature type="transmembrane region" description="Helical" evidence="7">
    <location>
        <begin position="114"/>
        <end position="136"/>
    </location>
</feature>
<dbReference type="Gene3D" id="1.20.1250.20">
    <property type="entry name" value="MFS general substrate transporter like domains"/>
    <property type="match status" value="1"/>
</dbReference>
<evidence type="ECO:0000256" key="2">
    <source>
        <dbReference type="ARBA" id="ARBA00010992"/>
    </source>
</evidence>
<protein>
    <submittedName>
        <fullName evidence="9">Similar to Probable metabolite transport protein YBR241C acc. no. P38142</fullName>
    </submittedName>
</protein>
<dbReference type="GO" id="GO:0016020">
    <property type="term" value="C:membrane"/>
    <property type="evidence" value="ECO:0007669"/>
    <property type="project" value="UniProtKB-SubCell"/>
</dbReference>
<feature type="transmembrane region" description="Helical" evidence="7">
    <location>
        <begin position="317"/>
        <end position="340"/>
    </location>
</feature>
<dbReference type="PRINTS" id="PR00171">
    <property type="entry name" value="SUGRTRNSPORT"/>
</dbReference>
<dbReference type="InterPro" id="IPR005828">
    <property type="entry name" value="MFS_sugar_transport-like"/>
</dbReference>
<feature type="transmembrane region" description="Helical" evidence="7">
    <location>
        <begin position="347"/>
        <end position="366"/>
    </location>
</feature>
<keyword evidence="3" id="KW-0813">Transport</keyword>
<dbReference type="PANTHER" id="PTHR23503:SF8">
    <property type="entry name" value="FACILITATED GLUCOSE TRANSPORTER PROTEIN 1"/>
    <property type="match status" value="1"/>
</dbReference>
<comment type="similarity">
    <text evidence="2">Belongs to the major facilitator superfamily. Sugar transporter (TC 2.A.1.1) family.</text>
</comment>
<dbReference type="OrthoDB" id="4540492at2759"/>
<dbReference type="Proteomes" id="UP000018144">
    <property type="component" value="Unassembled WGS sequence"/>
</dbReference>
<feature type="transmembrane region" description="Helical" evidence="7">
    <location>
        <begin position="148"/>
        <end position="169"/>
    </location>
</feature>
<evidence type="ECO:0000256" key="4">
    <source>
        <dbReference type="ARBA" id="ARBA00022692"/>
    </source>
</evidence>
<dbReference type="InterPro" id="IPR003663">
    <property type="entry name" value="Sugar/inositol_transpt"/>
</dbReference>
<dbReference type="SUPFAM" id="SSF103473">
    <property type="entry name" value="MFS general substrate transporter"/>
    <property type="match status" value="1"/>
</dbReference>
<feature type="transmembrane region" description="Helical" evidence="7">
    <location>
        <begin position="58"/>
        <end position="78"/>
    </location>
</feature>
<sequence length="458" mass="49187">MAEHKYLLYTVGVISMATFQFGYNMAELNEPREAMTCPEANGPRASGLLPECLEMSDWQYGLATSIFAIGGLFGALAAQPIGKRYGRRRTLMLNSVCFILAAIVKALAPNVAVLTLGRLLSGLSSGSSAVVVPLYINEISPRHLRGRYGGVTQITVNFGILITQILGLFLSEPSYWRLILIVGAVVGAFQAFLLRGIPESPKYLLGTDKQAAKEALARLRATASDAAVKEELEAMMQPTGVIHTTPEEEPLTGGHHTRPRAAPVPQVSTWAFLTQRNFRKEAMIVCGLMLAQQLTGINACILHGVSILRGLMPSAAGYINVIISVANLVVTFVASATLFDRVSHKHLLIYSMSGMATCAFLLSAGIANNIAILSAVALFLFVCSFSFGLGPLPWMVSSKVVDYEAVDAAQSSALVFSWFGTFLVAFLVPIIPPVITFIGFGCIGFLSAAIVWFGVPNY</sequence>
<keyword evidence="4 7" id="KW-0812">Transmembrane</keyword>
<name>U4LRF0_PYROM</name>
<reference evidence="9 10" key="1">
    <citation type="journal article" date="2013" name="PLoS Genet.">
        <title>The genome and development-dependent transcriptomes of Pyronema confluens: a window into fungal evolution.</title>
        <authorList>
            <person name="Traeger S."/>
            <person name="Altegoer F."/>
            <person name="Freitag M."/>
            <person name="Gabaldon T."/>
            <person name="Kempken F."/>
            <person name="Kumar A."/>
            <person name="Marcet-Houben M."/>
            <person name="Poggeler S."/>
            <person name="Stajich J.E."/>
            <person name="Nowrousian M."/>
        </authorList>
    </citation>
    <scope>NUCLEOTIDE SEQUENCE [LARGE SCALE GENOMIC DNA]</scope>
    <source>
        <strain evidence="10">CBS 100304</strain>
        <tissue evidence="9">Vegetative mycelium</tissue>
    </source>
</reference>
<evidence type="ECO:0000259" key="8">
    <source>
        <dbReference type="PROSITE" id="PS50850"/>
    </source>
</evidence>
<feature type="transmembrane region" description="Helical" evidence="7">
    <location>
        <begin position="7"/>
        <end position="26"/>
    </location>
</feature>
<dbReference type="InterPro" id="IPR020846">
    <property type="entry name" value="MFS_dom"/>
</dbReference>
<feature type="transmembrane region" description="Helical" evidence="7">
    <location>
        <begin position="175"/>
        <end position="194"/>
    </location>
</feature>
<evidence type="ECO:0000256" key="7">
    <source>
        <dbReference type="SAM" id="Phobius"/>
    </source>
</evidence>
<dbReference type="eggNOG" id="KOG0569">
    <property type="taxonomic scope" value="Eukaryota"/>
</dbReference>
<dbReference type="PROSITE" id="PS00217">
    <property type="entry name" value="SUGAR_TRANSPORT_2"/>
    <property type="match status" value="1"/>
</dbReference>
<dbReference type="OMA" id="WAITASF"/>
<keyword evidence="5 7" id="KW-1133">Transmembrane helix</keyword>
<gene>
    <name evidence="9" type="ORF">PCON_11977</name>
</gene>
<evidence type="ECO:0000256" key="5">
    <source>
        <dbReference type="ARBA" id="ARBA00022989"/>
    </source>
</evidence>
<dbReference type="STRING" id="1076935.U4LRF0"/>
<evidence type="ECO:0000256" key="1">
    <source>
        <dbReference type="ARBA" id="ARBA00004141"/>
    </source>
</evidence>
<feature type="transmembrane region" description="Helical" evidence="7">
    <location>
        <begin position="282"/>
        <end position="305"/>
    </location>
</feature>
<dbReference type="InterPro" id="IPR005829">
    <property type="entry name" value="Sugar_transporter_CS"/>
</dbReference>
<dbReference type="Pfam" id="PF00083">
    <property type="entry name" value="Sugar_tr"/>
    <property type="match status" value="1"/>
</dbReference>
<keyword evidence="10" id="KW-1185">Reference proteome</keyword>
<feature type="transmembrane region" description="Helical" evidence="7">
    <location>
        <begin position="372"/>
        <end position="392"/>
    </location>
</feature>
<evidence type="ECO:0000313" key="10">
    <source>
        <dbReference type="Proteomes" id="UP000018144"/>
    </source>
</evidence>
<proteinExistence type="inferred from homology"/>
<keyword evidence="6 7" id="KW-0472">Membrane</keyword>
<dbReference type="InterPro" id="IPR036259">
    <property type="entry name" value="MFS_trans_sf"/>
</dbReference>
<dbReference type="GO" id="GO:0015149">
    <property type="term" value="F:hexose transmembrane transporter activity"/>
    <property type="evidence" value="ECO:0007669"/>
    <property type="project" value="TreeGrafter"/>
</dbReference>
<organism evidence="9 10">
    <name type="scientific">Pyronema omphalodes (strain CBS 100304)</name>
    <name type="common">Pyronema confluens</name>
    <dbReference type="NCBI Taxonomy" id="1076935"/>
    <lineage>
        <taxon>Eukaryota</taxon>
        <taxon>Fungi</taxon>
        <taxon>Dikarya</taxon>
        <taxon>Ascomycota</taxon>
        <taxon>Pezizomycotina</taxon>
        <taxon>Pezizomycetes</taxon>
        <taxon>Pezizales</taxon>
        <taxon>Pyronemataceae</taxon>
        <taxon>Pyronema</taxon>
    </lineage>
</organism>
<feature type="transmembrane region" description="Helical" evidence="7">
    <location>
        <begin position="437"/>
        <end position="455"/>
    </location>
</feature>
<evidence type="ECO:0000313" key="9">
    <source>
        <dbReference type="EMBL" id="CCX31900.1"/>
    </source>
</evidence>
<feature type="transmembrane region" description="Helical" evidence="7">
    <location>
        <begin position="90"/>
        <end position="108"/>
    </location>
</feature>